<keyword evidence="1" id="KW-0012">Acyltransferase</keyword>
<gene>
    <name evidence="1" type="ORF">IE53DRAFT_406067</name>
</gene>
<protein>
    <submittedName>
        <fullName evidence="1">Acyltransferase-domain-containing protein</fullName>
    </submittedName>
</protein>
<keyword evidence="1" id="KW-0808">Transferase</keyword>
<evidence type="ECO:0000313" key="1">
    <source>
        <dbReference type="EMBL" id="PWN50630.1"/>
    </source>
</evidence>
<dbReference type="EMBL" id="KZ819913">
    <property type="protein sequence ID" value="PWN50630.1"/>
    <property type="molecule type" value="Genomic_DNA"/>
</dbReference>
<reference evidence="1 2" key="1">
    <citation type="journal article" date="2018" name="Mol. Biol. Evol.">
        <title>Broad Genomic Sampling Reveals a Smut Pathogenic Ancestry of the Fungal Clade Ustilaginomycotina.</title>
        <authorList>
            <person name="Kijpornyongpan T."/>
            <person name="Mondo S.J."/>
            <person name="Barry K."/>
            <person name="Sandor L."/>
            <person name="Lee J."/>
            <person name="Lipzen A."/>
            <person name="Pangilinan J."/>
            <person name="LaButti K."/>
            <person name="Hainaut M."/>
            <person name="Henrissat B."/>
            <person name="Grigoriev I.V."/>
            <person name="Spatafora J.W."/>
            <person name="Aime M.C."/>
        </authorList>
    </citation>
    <scope>NUCLEOTIDE SEQUENCE [LARGE SCALE GENOMIC DNA]</scope>
    <source>
        <strain evidence="1 2">SA 807</strain>
    </source>
</reference>
<keyword evidence="2" id="KW-1185">Reference proteome</keyword>
<evidence type="ECO:0000313" key="2">
    <source>
        <dbReference type="Proteomes" id="UP000245626"/>
    </source>
</evidence>
<accession>A0ACD0NXR8</accession>
<sequence>MKILPATNLNRSRPLYSVPIPLRVADNSYLQTILFGILFNLSILSAHLAQLVSLPLLVHPKTRPYFQKSITYTKNTFARALVMITQFFGPTKLILSFDDGEGGFLDPEEFVKLDSEGNVERVDLPSKSIWMSNHQVYTDWLYLWILAYYSNLSGDITIILKKSLKWIPFVGWGMQFFRFIFLARSWNADKANLASSLSSMARHAGKNKGLNGQAGGAKSLANKLLLMIFPEGTLVSSDTRPLSKKYADKMGYQDLENLLLPRSTGLFFCVRALASEVEDLWLVNFTIGYPGIPPAGYGQSYYTLRSIFMQSVPPPSVHLHISMTRLTEPSAADGDHYLSKSSSTLETLLSNGDTPPLGRLPKSAEDASSAFGESTAREKQAFDDWLTKVWIKKDAIMARFYRDGDFIGGKTGTFELWNDVARKEDGEASAVRKDLGPEVGKRGFVEIPIKFKSPTELGDVFCWGLPWLVARFYLKIWRFFTEVLF</sequence>
<dbReference type="Proteomes" id="UP000245626">
    <property type="component" value="Unassembled WGS sequence"/>
</dbReference>
<name>A0ACD0NXR8_9BASI</name>
<proteinExistence type="predicted"/>
<organism evidence="1 2">
    <name type="scientific">Violaceomyces palustris</name>
    <dbReference type="NCBI Taxonomy" id="1673888"/>
    <lineage>
        <taxon>Eukaryota</taxon>
        <taxon>Fungi</taxon>
        <taxon>Dikarya</taxon>
        <taxon>Basidiomycota</taxon>
        <taxon>Ustilaginomycotina</taxon>
        <taxon>Ustilaginomycetes</taxon>
        <taxon>Violaceomycetales</taxon>
        <taxon>Violaceomycetaceae</taxon>
        <taxon>Violaceomyces</taxon>
    </lineage>
</organism>